<dbReference type="InterPro" id="IPR055558">
    <property type="entry name" value="DUF7134"/>
</dbReference>
<feature type="transmembrane region" description="Helical" evidence="9">
    <location>
        <begin position="106"/>
        <end position="125"/>
    </location>
</feature>
<evidence type="ECO:0000259" key="11">
    <source>
        <dbReference type="Pfam" id="PF23539"/>
    </source>
</evidence>
<keyword evidence="9" id="KW-1133">Transmembrane helix</keyword>
<evidence type="ECO:0000313" key="13">
    <source>
        <dbReference type="Proteomes" id="UP000007962"/>
    </source>
</evidence>
<evidence type="ECO:0000256" key="1">
    <source>
        <dbReference type="ARBA" id="ARBA00000085"/>
    </source>
</evidence>
<keyword evidence="8" id="KW-0902">Two-component regulatory system</keyword>
<name>C5C475_BEUC1</name>
<evidence type="ECO:0000256" key="2">
    <source>
        <dbReference type="ARBA" id="ARBA00012438"/>
    </source>
</evidence>
<dbReference type="RefSeq" id="WP_015882228.1">
    <property type="nucleotide sequence ID" value="NC_012669.1"/>
</dbReference>
<evidence type="ECO:0000256" key="6">
    <source>
        <dbReference type="ARBA" id="ARBA00022777"/>
    </source>
</evidence>
<keyword evidence="7" id="KW-0067">ATP-binding</keyword>
<feature type="domain" description="DUF7134" evidence="11">
    <location>
        <begin position="7"/>
        <end position="149"/>
    </location>
</feature>
<keyword evidence="9" id="KW-0812">Transmembrane</keyword>
<reference evidence="12 13" key="1">
    <citation type="journal article" date="2009" name="Stand. Genomic Sci.">
        <title>Complete genome sequence of Beutenbergia cavernae type strain (HKI 0122).</title>
        <authorList>
            <person name="Land M."/>
            <person name="Pukall R."/>
            <person name="Abt B."/>
            <person name="Goker M."/>
            <person name="Rohde M."/>
            <person name="Glavina Del Rio T."/>
            <person name="Tice H."/>
            <person name="Copeland A."/>
            <person name="Cheng J.F."/>
            <person name="Lucas S."/>
            <person name="Chen F."/>
            <person name="Nolan M."/>
            <person name="Bruce D."/>
            <person name="Goodwin L."/>
            <person name="Pitluck S."/>
            <person name="Ivanova N."/>
            <person name="Mavromatis K."/>
            <person name="Ovchinnikova G."/>
            <person name="Pati A."/>
            <person name="Chen A."/>
            <person name="Palaniappan K."/>
            <person name="Hauser L."/>
            <person name="Chang Y.J."/>
            <person name="Jefferies C.C."/>
            <person name="Saunders E."/>
            <person name="Brettin T."/>
            <person name="Detter J.C."/>
            <person name="Han C."/>
            <person name="Chain P."/>
            <person name="Bristow J."/>
            <person name="Eisen J.A."/>
            <person name="Markowitz V."/>
            <person name="Hugenholtz P."/>
            <person name="Kyrpides N.C."/>
            <person name="Klenk H.P."/>
            <person name="Lapidus A."/>
        </authorList>
    </citation>
    <scope>NUCLEOTIDE SEQUENCE [LARGE SCALE GENOMIC DNA]</scope>
    <source>
        <strain evidence="13">ATCC BAA-8 / DSM 12333 / NBRC 16432</strain>
    </source>
</reference>
<dbReference type="GO" id="GO:0046983">
    <property type="term" value="F:protein dimerization activity"/>
    <property type="evidence" value="ECO:0007669"/>
    <property type="project" value="InterPro"/>
</dbReference>
<dbReference type="Gene3D" id="1.20.5.1930">
    <property type="match status" value="1"/>
</dbReference>
<evidence type="ECO:0000256" key="7">
    <source>
        <dbReference type="ARBA" id="ARBA00022840"/>
    </source>
</evidence>
<dbReference type="Gene3D" id="3.30.565.10">
    <property type="entry name" value="Histidine kinase-like ATPase, C-terminal domain"/>
    <property type="match status" value="1"/>
</dbReference>
<dbReference type="EC" id="2.7.13.3" evidence="2"/>
<comment type="catalytic activity">
    <reaction evidence="1">
        <text>ATP + protein L-histidine = ADP + protein N-phospho-L-histidine.</text>
        <dbReference type="EC" id="2.7.13.3"/>
    </reaction>
</comment>
<dbReference type="KEGG" id="bcv:Bcav_1732"/>
<dbReference type="Pfam" id="PF23539">
    <property type="entry name" value="DUF7134"/>
    <property type="match status" value="1"/>
</dbReference>
<evidence type="ECO:0000256" key="8">
    <source>
        <dbReference type="ARBA" id="ARBA00023012"/>
    </source>
</evidence>
<keyword evidence="13" id="KW-1185">Reference proteome</keyword>
<evidence type="ECO:0000256" key="4">
    <source>
        <dbReference type="ARBA" id="ARBA00022679"/>
    </source>
</evidence>
<dbReference type="HOGENOM" id="CLU_000445_20_1_11"/>
<organism evidence="12 13">
    <name type="scientific">Beutenbergia cavernae (strain ATCC BAA-8 / DSM 12333 / CCUG 43141 / JCM 11478 / NBRC 16432 / NCIMB 13614 / HKI 0122)</name>
    <dbReference type="NCBI Taxonomy" id="471853"/>
    <lineage>
        <taxon>Bacteria</taxon>
        <taxon>Bacillati</taxon>
        <taxon>Actinomycetota</taxon>
        <taxon>Actinomycetes</taxon>
        <taxon>Micrococcales</taxon>
        <taxon>Beutenbergiaceae</taxon>
        <taxon>Beutenbergia</taxon>
    </lineage>
</organism>
<gene>
    <name evidence="12" type="ordered locus">Bcav_1732</name>
</gene>
<evidence type="ECO:0000259" key="10">
    <source>
        <dbReference type="Pfam" id="PF07730"/>
    </source>
</evidence>
<dbReference type="AlphaFoldDB" id="C5C475"/>
<sequence length="387" mass="40254">MSTQRPARRGGVLTDGVLAGVLLAVCLLTAPLLNAWVHGQRPVDVLGYVLLTAACVPLAARRRFPILVLTVTTLAVSGYLVIGYPFGPVVLPLVAAVYTVGRRSTTLHATLAAVGAFLALAAHVVVGPESNRVSGTILAAAWIIVPFTVGVAARLVTESSARERAETERRKVDEERLRLATEVHDIVGHGLAAIQMQADIALHLGARKPDQATIALEAISSASAAALGELRTTLGSVAPGSDGAAGGAPVPVSGLAGIDALCRRTRDAGVAVDLVVEGQPRRLPADVEVAAYRVVQESLTNVVKHAPERRADVRLHFESESVTVAVTSPHDGSPLNDGFGVRGMRRRIESLGGAFTLEHDGAVRVRAVIPSGRGTAPRAPDGQASPD</sequence>
<dbReference type="PANTHER" id="PTHR24421">
    <property type="entry name" value="NITRATE/NITRITE SENSOR PROTEIN NARX-RELATED"/>
    <property type="match status" value="1"/>
</dbReference>
<dbReference type="GO" id="GO:0000155">
    <property type="term" value="F:phosphorelay sensor kinase activity"/>
    <property type="evidence" value="ECO:0007669"/>
    <property type="project" value="InterPro"/>
</dbReference>
<feature type="transmembrane region" description="Helical" evidence="9">
    <location>
        <begin position="67"/>
        <end position="86"/>
    </location>
</feature>
<dbReference type="SUPFAM" id="SSF55874">
    <property type="entry name" value="ATPase domain of HSP90 chaperone/DNA topoisomerase II/histidine kinase"/>
    <property type="match status" value="1"/>
</dbReference>
<feature type="domain" description="Signal transduction histidine kinase subgroup 3 dimerisation and phosphoacceptor" evidence="10">
    <location>
        <begin position="175"/>
        <end position="240"/>
    </location>
</feature>
<keyword evidence="3" id="KW-0597">Phosphoprotein</keyword>
<dbReference type="OrthoDB" id="227596at2"/>
<dbReference type="EMBL" id="CP001618">
    <property type="protein sequence ID" value="ACQ79988.1"/>
    <property type="molecule type" value="Genomic_DNA"/>
</dbReference>
<dbReference type="GO" id="GO:0005524">
    <property type="term" value="F:ATP binding"/>
    <property type="evidence" value="ECO:0007669"/>
    <property type="project" value="UniProtKB-KW"/>
</dbReference>
<evidence type="ECO:0000256" key="9">
    <source>
        <dbReference type="SAM" id="Phobius"/>
    </source>
</evidence>
<keyword evidence="5" id="KW-0547">Nucleotide-binding</keyword>
<feature type="transmembrane region" description="Helical" evidence="9">
    <location>
        <begin position="137"/>
        <end position="156"/>
    </location>
</feature>
<proteinExistence type="predicted"/>
<dbReference type="InterPro" id="IPR036890">
    <property type="entry name" value="HATPase_C_sf"/>
</dbReference>
<dbReference type="Pfam" id="PF07730">
    <property type="entry name" value="HisKA_3"/>
    <property type="match status" value="1"/>
</dbReference>
<evidence type="ECO:0000256" key="5">
    <source>
        <dbReference type="ARBA" id="ARBA00022741"/>
    </source>
</evidence>
<dbReference type="PANTHER" id="PTHR24421:SF10">
    <property type="entry name" value="NITRATE_NITRITE SENSOR PROTEIN NARQ"/>
    <property type="match status" value="1"/>
</dbReference>
<feature type="transmembrane region" description="Helical" evidence="9">
    <location>
        <begin position="45"/>
        <end position="60"/>
    </location>
</feature>
<dbReference type="STRING" id="471853.Bcav_1732"/>
<protein>
    <recommendedName>
        <fullName evidence="2">histidine kinase</fullName>
        <ecNumber evidence="2">2.7.13.3</ecNumber>
    </recommendedName>
</protein>
<dbReference type="InterPro" id="IPR050482">
    <property type="entry name" value="Sensor_HK_TwoCompSys"/>
</dbReference>
<keyword evidence="4" id="KW-0808">Transferase</keyword>
<dbReference type="Proteomes" id="UP000007962">
    <property type="component" value="Chromosome"/>
</dbReference>
<evidence type="ECO:0000256" key="3">
    <source>
        <dbReference type="ARBA" id="ARBA00022553"/>
    </source>
</evidence>
<accession>C5C475</accession>
<keyword evidence="9" id="KW-0472">Membrane</keyword>
<dbReference type="CDD" id="cd16917">
    <property type="entry name" value="HATPase_UhpB-NarQ-NarX-like"/>
    <property type="match status" value="1"/>
</dbReference>
<dbReference type="InterPro" id="IPR011712">
    <property type="entry name" value="Sig_transdc_His_kin_sub3_dim/P"/>
</dbReference>
<dbReference type="GO" id="GO:0016020">
    <property type="term" value="C:membrane"/>
    <property type="evidence" value="ECO:0007669"/>
    <property type="project" value="InterPro"/>
</dbReference>
<keyword evidence="6 12" id="KW-0418">Kinase</keyword>
<dbReference type="eggNOG" id="COG4585">
    <property type="taxonomic scope" value="Bacteria"/>
</dbReference>
<evidence type="ECO:0000313" key="12">
    <source>
        <dbReference type="EMBL" id="ACQ79988.1"/>
    </source>
</evidence>
<feature type="transmembrane region" description="Helical" evidence="9">
    <location>
        <begin position="12"/>
        <end position="33"/>
    </location>
</feature>